<protein>
    <recommendedName>
        <fullName evidence="4">Transcriptional regulator, AbiEi antitoxin, Type IV TA system</fullName>
    </recommendedName>
</protein>
<dbReference type="EMBL" id="BAABAU010000005">
    <property type="protein sequence ID" value="GAA4267643.1"/>
    <property type="molecule type" value="Genomic_DNA"/>
</dbReference>
<organism evidence="2 3">
    <name type="scientific">Frondihabitans peucedani</name>
    <dbReference type="NCBI Taxonomy" id="598626"/>
    <lineage>
        <taxon>Bacteria</taxon>
        <taxon>Bacillati</taxon>
        <taxon>Actinomycetota</taxon>
        <taxon>Actinomycetes</taxon>
        <taxon>Micrococcales</taxon>
        <taxon>Microbacteriaceae</taxon>
        <taxon>Frondihabitans</taxon>
    </lineage>
</organism>
<evidence type="ECO:0008006" key="4">
    <source>
        <dbReference type="Google" id="ProtNLM"/>
    </source>
</evidence>
<evidence type="ECO:0000313" key="3">
    <source>
        <dbReference type="Proteomes" id="UP001501594"/>
    </source>
</evidence>
<keyword evidence="3" id="KW-1185">Reference proteome</keyword>
<name>A0ABP8E614_9MICO</name>
<sequence length="325" mass="35096">MTSHAASSLSLRTSADLAEAGVARWQQTLAVRRGELERVRRGVYVDAEEWLATSPRQRVVLQARAAATSRRATPLFSHATAAILHGLPLVGPPSTDLDVLLIGATGGRSESGIRAHRSRNAAEAVAPAGLDDIRVTTLERTLIDVAATVALPLSLPMLDHALRLGSTTIPDLRAELRRRTSLRARTRVTRAVSLADGRAANPGESFSRARILDAGFAAPDLQRPFVSGDGSRAVVDFYWDAVDLVGEFDGRLEHSRADGSGDPDALWEEKRREDALRADGHGIVRWGWDDAWRGEPLRRLLERAGVPRATSAAPRGRSRRSAGAA</sequence>
<feature type="compositionally biased region" description="Basic residues" evidence="1">
    <location>
        <begin position="316"/>
        <end position="325"/>
    </location>
</feature>
<feature type="region of interest" description="Disordered" evidence="1">
    <location>
        <begin position="303"/>
        <end position="325"/>
    </location>
</feature>
<comment type="caution">
    <text evidence="2">The sequence shown here is derived from an EMBL/GenBank/DDBJ whole genome shotgun (WGS) entry which is preliminary data.</text>
</comment>
<proteinExistence type="predicted"/>
<gene>
    <name evidence="2" type="ORF">GCM10022256_32550</name>
</gene>
<reference evidence="3" key="1">
    <citation type="journal article" date="2019" name="Int. J. Syst. Evol. Microbiol.">
        <title>The Global Catalogue of Microorganisms (GCM) 10K type strain sequencing project: providing services to taxonomists for standard genome sequencing and annotation.</title>
        <authorList>
            <consortium name="The Broad Institute Genomics Platform"/>
            <consortium name="The Broad Institute Genome Sequencing Center for Infectious Disease"/>
            <person name="Wu L."/>
            <person name="Ma J."/>
        </authorList>
    </citation>
    <scope>NUCLEOTIDE SEQUENCE [LARGE SCALE GENOMIC DNA]</scope>
    <source>
        <strain evidence="3">JCM 17442</strain>
    </source>
</reference>
<accession>A0ABP8E614</accession>
<dbReference type="RefSeq" id="WP_344798138.1">
    <property type="nucleotide sequence ID" value="NZ_BAABAU010000005.1"/>
</dbReference>
<evidence type="ECO:0000256" key="1">
    <source>
        <dbReference type="SAM" id="MobiDB-lite"/>
    </source>
</evidence>
<evidence type="ECO:0000313" key="2">
    <source>
        <dbReference type="EMBL" id="GAA4267643.1"/>
    </source>
</evidence>
<dbReference type="Proteomes" id="UP001501594">
    <property type="component" value="Unassembled WGS sequence"/>
</dbReference>